<dbReference type="SUPFAM" id="SSF52540">
    <property type="entry name" value="P-loop containing nucleoside triphosphate hydrolases"/>
    <property type="match status" value="1"/>
</dbReference>
<gene>
    <name evidence="1" type="ORF">HMPREF3185_01263</name>
</gene>
<protein>
    <recommendedName>
        <fullName evidence="3">AAA+ ATPase domain-containing protein</fullName>
    </recommendedName>
</protein>
<dbReference type="AlphaFoldDB" id="A0A134B7B2"/>
<dbReference type="InterPro" id="IPR027417">
    <property type="entry name" value="P-loop_NTPase"/>
</dbReference>
<dbReference type="RefSeq" id="WP_060935530.1">
    <property type="nucleotide sequence ID" value="NZ_KQ960447.1"/>
</dbReference>
<dbReference type="OrthoDB" id="796468at2"/>
<dbReference type="STRING" id="322095.HMPREF3185_01263"/>
<dbReference type="EMBL" id="LSDK01000084">
    <property type="protein sequence ID" value="KXB75823.1"/>
    <property type="molecule type" value="Genomic_DNA"/>
</dbReference>
<organism evidence="1 2">
    <name type="scientific">Porphyromonas somerae</name>
    <dbReference type="NCBI Taxonomy" id="322095"/>
    <lineage>
        <taxon>Bacteria</taxon>
        <taxon>Pseudomonadati</taxon>
        <taxon>Bacteroidota</taxon>
        <taxon>Bacteroidia</taxon>
        <taxon>Bacteroidales</taxon>
        <taxon>Porphyromonadaceae</taxon>
        <taxon>Porphyromonas</taxon>
    </lineage>
</organism>
<evidence type="ECO:0000313" key="2">
    <source>
        <dbReference type="Proteomes" id="UP000070224"/>
    </source>
</evidence>
<dbReference type="Gene3D" id="3.40.50.300">
    <property type="entry name" value="P-loop containing nucleotide triphosphate hydrolases"/>
    <property type="match status" value="1"/>
</dbReference>
<dbReference type="Proteomes" id="UP000070224">
    <property type="component" value="Unassembled WGS sequence"/>
</dbReference>
<dbReference type="PATRIC" id="fig|322095.3.peg.1248"/>
<evidence type="ECO:0008006" key="3">
    <source>
        <dbReference type="Google" id="ProtNLM"/>
    </source>
</evidence>
<accession>A0A134B7B2</accession>
<proteinExistence type="predicted"/>
<evidence type="ECO:0000313" key="1">
    <source>
        <dbReference type="EMBL" id="KXB75823.1"/>
    </source>
</evidence>
<sequence>MARAYSASEVLAKKVPSIPFKGRWREAFGEPGRAGVWLIWGQSANGKSSFAMQLARELCKYGKVAYNSLEESIGLSFQENMERCQMGDVDGRFLILDRESMEDLSIRLKKQRSPDFIIIDSLQYTGLNYNDYKRLKEAHPKKLFIFISHADGDKPYGSTAAKVQYDADMKILVQGYRAICKGRFIPEAGKHYSIWAEAEVKYWGLETETNNEPTNN</sequence>
<comment type="caution">
    <text evidence="1">The sequence shown here is derived from an EMBL/GenBank/DDBJ whole genome shotgun (WGS) entry which is preliminary data.</text>
</comment>
<name>A0A134B7B2_9PORP</name>
<keyword evidence="2" id="KW-1185">Reference proteome</keyword>
<reference evidence="2" key="1">
    <citation type="submission" date="2016-01" db="EMBL/GenBank/DDBJ databases">
        <authorList>
            <person name="Mitreva M."/>
            <person name="Pepin K.H."/>
            <person name="Mihindukulasuriya K.A."/>
            <person name="Fulton R."/>
            <person name="Fronick C."/>
            <person name="O'Laughlin M."/>
            <person name="Miner T."/>
            <person name="Herter B."/>
            <person name="Rosa B.A."/>
            <person name="Cordes M."/>
            <person name="Tomlinson C."/>
            <person name="Wollam A."/>
            <person name="Palsikar V.B."/>
            <person name="Mardis E.R."/>
            <person name="Wilson R.K."/>
        </authorList>
    </citation>
    <scope>NUCLEOTIDE SEQUENCE [LARGE SCALE GENOMIC DNA]</scope>
    <source>
        <strain evidence="2">KA00683</strain>
    </source>
</reference>